<organism evidence="6 7">
    <name type="scientific">Collinsella stercoris DSM 13279</name>
    <dbReference type="NCBI Taxonomy" id="445975"/>
    <lineage>
        <taxon>Bacteria</taxon>
        <taxon>Bacillati</taxon>
        <taxon>Actinomycetota</taxon>
        <taxon>Coriobacteriia</taxon>
        <taxon>Coriobacteriales</taxon>
        <taxon>Coriobacteriaceae</taxon>
        <taxon>Collinsella</taxon>
    </lineage>
</organism>
<proteinExistence type="predicted"/>
<dbReference type="eggNOG" id="COG1848">
    <property type="taxonomic scope" value="Bacteria"/>
</dbReference>
<accession>B6GB11</accession>
<gene>
    <name evidence="6" type="ORF">COLSTE_01264</name>
</gene>
<dbReference type="AlphaFoldDB" id="B6GB11"/>
<sequence>MSLVIDTNVWVDYFLNNELDRGASKLLLECAVKNDVPLLVCPTTLKDAFCLLPRRFKRQDALEGKPETSYEPVAWACIESMLELATPSPLGLFECTLAGSLRSKFRDYEDNLILASSESAKADYIVTRDGPLLQRFPEACITPERAIELISQ</sequence>
<keyword evidence="2" id="KW-0479">Metal-binding</keyword>
<keyword evidence="7" id="KW-1185">Reference proteome</keyword>
<keyword evidence="4" id="KW-0460">Magnesium</keyword>
<evidence type="ECO:0000313" key="6">
    <source>
        <dbReference type="EMBL" id="EEA90505.1"/>
    </source>
</evidence>
<keyword evidence="3" id="KW-0378">Hydrolase</keyword>
<name>B6GB11_9ACTN</name>
<reference evidence="6 7" key="1">
    <citation type="submission" date="2008-10" db="EMBL/GenBank/DDBJ databases">
        <title>Draft genome sequence of Collinsella stercoris (DSM 13279).</title>
        <authorList>
            <person name="Sudarsanam P."/>
            <person name="Ley R."/>
            <person name="Guruge J."/>
            <person name="Turnbaugh P.J."/>
            <person name="Mahowald M."/>
            <person name="Liep D."/>
            <person name="Gordon J."/>
        </authorList>
    </citation>
    <scope>NUCLEOTIDE SEQUENCE [LARGE SCALE GENOMIC DNA]</scope>
    <source>
        <strain evidence="6 7">DSM 13279</strain>
    </source>
</reference>
<dbReference type="SUPFAM" id="SSF88723">
    <property type="entry name" value="PIN domain-like"/>
    <property type="match status" value="1"/>
</dbReference>
<dbReference type="GO" id="GO:0004518">
    <property type="term" value="F:nuclease activity"/>
    <property type="evidence" value="ECO:0007669"/>
    <property type="project" value="UniProtKB-KW"/>
</dbReference>
<keyword evidence="1" id="KW-0540">Nuclease</keyword>
<reference evidence="6 7" key="2">
    <citation type="submission" date="2008-10" db="EMBL/GenBank/DDBJ databases">
        <authorList>
            <person name="Fulton L."/>
            <person name="Clifton S."/>
            <person name="Fulton B."/>
            <person name="Xu J."/>
            <person name="Minx P."/>
            <person name="Pepin K.H."/>
            <person name="Johnson M."/>
            <person name="Thiruvilangam P."/>
            <person name="Bhonagiri V."/>
            <person name="Nash W.E."/>
            <person name="Mardis E.R."/>
            <person name="Wilson R.K."/>
        </authorList>
    </citation>
    <scope>NUCLEOTIDE SEQUENCE [LARGE SCALE GENOMIC DNA]</scope>
    <source>
        <strain evidence="6 7">DSM 13279</strain>
    </source>
</reference>
<dbReference type="HOGENOM" id="CLU_124456_0_0_11"/>
<dbReference type="GO" id="GO:0046872">
    <property type="term" value="F:metal ion binding"/>
    <property type="evidence" value="ECO:0007669"/>
    <property type="project" value="UniProtKB-KW"/>
</dbReference>
<dbReference type="GO" id="GO:0016787">
    <property type="term" value="F:hydrolase activity"/>
    <property type="evidence" value="ECO:0007669"/>
    <property type="project" value="UniProtKB-KW"/>
</dbReference>
<dbReference type="InterPro" id="IPR002716">
    <property type="entry name" value="PIN_dom"/>
</dbReference>
<dbReference type="InterPro" id="IPR029060">
    <property type="entry name" value="PIN-like_dom_sf"/>
</dbReference>
<dbReference type="RefSeq" id="WP_006720914.1">
    <property type="nucleotide sequence ID" value="NZ_DS995475.1"/>
</dbReference>
<evidence type="ECO:0000256" key="1">
    <source>
        <dbReference type="ARBA" id="ARBA00022722"/>
    </source>
</evidence>
<evidence type="ECO:0000256" key="2">
    <source>
        <dbReference type="ARBA" id="ARBA00022723"/>
    </source>
</evidence>
<protein>
    <submittedName>
        <fullName evidence="6">Putative toxin-antitoxin system toxin component, PIN family</fullName>
    </submittedName>
</protein>
<evidence type="ECO:0000259" key="5">
    <source>
        <dbReference type="Pfam" id="PF13470"/>
    </source>
</evidence>
<dbReference type="EMBL" id="ABXJ01000069">
    <property type="protein sequence ID" value="EEA90505.1"/>
    <property type="molecule type" value="Genomic_DNA"/>
</dbReference>
<dbReference type="InterPro" id="IPR002850">
    <property type="entry name" value="PIN_toxin-like"/>
</dbReference>
<dbReference type="STRING" id="445975.COLSTE_01264"/>
<dbReference type="OrthoDB" id="3173659at2"/>
<dbReference type="Pfam" id="PF13470">
    <property type="entry name" value="PIN_3"/>
    <property type="match status" value="1"/>
</dbReference>
<feature type="domain" description="PIN" evidence="5">
    <location>
        <begin position="3"/>
        <end position="129"/>
    </location>
</feature>
<evidence type="ECO:0000256" key="3">
    <source>
        <dbReference type="ARBA" id="ARBA00022801"/>
    </source>
</evidence>
<dbReference type="Proteomes" id="UP000003560">
    <property type="component" value="Unassembled WGS sequence"/>
</dbReference>
<evidence type="ECO:0000313" key="7">
    <source>
        <dbReference type="Proteomes" id="UP000003560"/>
    </source>
</evidence>
<dbReference type="NCBIfam" id="TIGR00305">
    <property type="entry name" value="putative toxin-antitoxin system toxin component, PIN family"/>
    <property type="match status" value="1"/>
</dbReference>
<comment type="caution">
    <text evidence="6">The sequence shown here is derived from an EMBL/GenBank/DDBJ whole genome shotgun (WGS) entry which is preliminary data.</text>
</comment>
<evidence type="ECO:0000256" key="4">
    <source>
        <dbReference type="ARBA" id="ARBA00022842"/>
    </source>
</evidence>